<reference evidence="1 2" key="1">
    <citation type="submission" date="2019-06" db="EMBL/GenBank/DDBJ databases">
        <authorList>
            <person name="Meng X."/>
        </authorList>
    </citation>
    <scope>NUCLEOTIDE SEQUENCE [LARGE SCALE GENOMIC DNA]</scope>
    <source>
        <strain evidence="1 2">M625</strain>
    </source>
</reference>
<dbReference type="OrthoDB" id="981626at2"/>
<protein>
    <submittedName>
        <fullName evidence="1">Thioredoxin family protein</fullName>
    </submittedName>
</protein>
<dbReference type="InterPro" id="IPR036249">
    <property type="entry name" value="Thioredoxin-like_sf"/>
</dbReference>
<dbReference type="SUPFAM" id="SSF52833">
    <property type="entry name" value="Thioredoxin-like"/>
    <property type="match status" value="1"/>
</dbReference>
<accession>A0A504JEU1</accession>
<dbReference type="RefSeq" id="WP_140594615.1">
    <property type="nucleotide sequence ID" value="NZ_VFWZ01000004.1"/>
</dbReference>
<dbReference type="Proteomes" id="UP000315540">
    <property type="component" value="Unassembled WGS sequence"/>
</dbReference>
<gene>
    <name evidence="1" type="ORF">FHK87_15235</name>
</gene>
<keyword evidence="2" id="KW-1185">Reference proteome</keyword>
<dbReference type="EMBL" id="VFWZ01000004">
    <property type="protein sequence ID" value="TPN85369.1"/>
    <property type="molecule type" value="Genomic_DNA"/>
</dbReference>
<dbReference type="AlphaFoldDB" id="A0A504JEU1"/>
<proteinExistence type="predicted"/>
<comment type="caution">
    <text evidence="1">The sequence shown here is derived from an EMBL/GenBank/DDBJ whole genome shotgun (WGS) entry which is preliminary data.</text>
</comment>
<dbReference type="Pfam" id="PF13899">
    <property type="entry name" value="Thioredoxin_7"/>
    <property type="match status" value="1"/>
</dbReference>
<evidence type="ECO:0000313" key="2">
    <source>
        <dbReference type="Proteomes" id="UP000315540"/>
    </source>
</evidence>
<organism evidence="1 2">
    <name type="scientific">Aquimarina algicola</name>
    <dbReference type="NCBI Taxonomy" id="2589995"/>
    <lineage>
        <taxon>Bacteria</taxon>
        <taxon>Pseudomonadati</taxon>
        <taxon>Bacteroidota</taxon>
        <taxon>Flavobacteriia</taxon>
        <taxon>Flavobacteriales</taxon>
        <taxon>Flavobacteriaceae</taxon>
        <taxon>Aquimarina</taxon>
    </lineage>
</organism>
<dbReference type="Gene3D" id="3.40.30.10">
    <property type="entry name" value="Glutaredoxin"/>
    <property type="match status" value="1"/>
</dbReference>
<evidence type="ECO:0000313" key="1">
    <source>
        <dbReference type="EMBL" id="TPN85369.1"/>
    </source>
</evidence>
<sequence length="146" mass="16845">MRTIILILSFSFFGIYFLSAQEWLTDFEKAKQIATNKNHSILLVFSGSDWCAPCIKLEKQVLETSEFKKDAHENYVLVRADFPRKKKNQLSQKLQAQNKKLAETYNRSGGFPLVVVIDQFGKKLGEVGYIKSSPKEYLEMLDNMIK</sequence>
<name>A0A504JEU1_9FLAO</name>